<feature type="transmembrane region" description="Helical" evidence="9">
    <location>
        <begin position="292"/>
        <end position="317"/>
    </location>
</feature>
<keyword evidence="4 9" id="KW-0812">Transmembrane</keyword>
<evidence type="ECO:0000256" key="9">
    <source>
        <dbReference type="SAM" id="Phobius"/>
    </source>
</evidence>
<keyword evidence="3" id="KW-0808">Transferase</keyword>
<dbReference type="EMBL" id="JJOA01000076">
    <property type="protein sequence ID" value="KEA54847.1"/>
    <property type="molecule type" value="Genomic_DNA"/>
</dbReference>
<comment type="similarity">
    <text evidence="7">Belongs to the glycosyltransferase 87 family.</text>
</comment>
<evidence type="ECO:0000256" key="5">
    <source>
        <dbReference type="ARBA" id="ARBA00022989"/>
    </source>
</evidence>
<evidence type="ECO:0000313" key="10">
    <source>
        <dbReference type="EMBL" id="KEA54847.1"/>
    </source>
</evidence>
<dbReference type="GO" id="GO:0016758">
    <property type="term" value="F:hexosyltransferase activity"/>
    <property type="evidence" value="ECO:0007669"/>
    <property type="project" value="InterPro"/>
</dbReference>
<evidence type="ECO:0000256" key="8">
    <source>
        <dbReference type="SAM" id="MobiDB-lite"/>
    </source>
</evidence>
<feature type="compositionally biased region" description="Basic and acidic residues" evidence="8">
    <location>
        <begin position="420"/>
        <end position="429"/>
    </location>
</feature>
<dbReference type="OrthoDB" id="8962112at2"/>
<feature type="transmembrane region" description="Helical" evidence="9">
    <location>
        <begin position="324"/>
        <end position="343"/>
    </location>
</feature>
<dbReference type="Pfam" id="PF09594">
    <property type="entry name" value="GT87"/>
    <property type="match status" value="1"/>
</dbReference>
<feature type="transmembrane region" description="Helical" evidence="9">
    <location>
        <begin position="395"/>
        <end position="412"/>
    </location>
</feature>
<comment type="caution">
    <text evidence="10">The sequence shown here is derived from an EMBL/GenBank/DDBJ whole genome shotgun (WGS) entry which is preliminary data.</text>
</comment>
<keyword evidence="6 9" id="KW-0472">Membrane</keyword>
<dbReference type="AlphaFoldDB" id="A0A071M2F0"/>
<keyword evidence="2" id="KW-1003">Cell membrane</keyword>
<evidence type="ECO:0000256" key="6">
    <source>
        <dbReference type="ARBA" id="ARBA00023136"/>
    </source>
</evidence>
<organism evidence="10">
    <name type="scientific">Burkholderia cenocepacia</name>
    <dbReference type="NCBI Taxonomy" id="95486"/>
    <lineage>
        <taxon>Bacteria</taxon>
        <taxon>Pseudomonadati</taxon>
        <taxon>Pseudomonadota</taxon>
        <taxon>Betaproteobacteria</taxon>
        <taxon>Burkholderiales</taxon>
        <taxon>Burkholderiaceae</taxon>
        <taxon>Burkholderia</taxon>
        <taxon>Burkholderia cepacia complex</taxon>
    </lineage>
</organism>
<evidence type="ECO:0000256" key="7">
    <source>
        <dbReference type="ARBA" id="ARBA00024033"/>
    </source>
</evidence>
<accession>A0A071M2F0</accession>
<feature type="transmembrane region" description="Helical" evidence="9">
    <location>
        <begin position="349"/>
        <end position="366"/>
    </location>
</feature>
<evidence type="ECO:0000256" key="3">
    <source>
        <dbReference type="ARBA" id="ARBA00022679"/>
    </source>
</evidence>
<keyword evidence="5 9" id="KW-1133">Transmembrane helix</keyword>
<reference evidence="10" key="1">
    <citation type="submission" date="2014-04" db="EMBL/GenBank/DDBJ databases">
        <title>In planta biocontrol of soil-borne Fusarium wilt of banana through a plant endophytic bacterium, Burkholderia cenocepacia 869T2.</title>
        <authorList>
            <person name="Ho Y.-N."/>
            <person name="Chiang H.-M."/>
            <person name="Chao C.-P."/>
            <person name="Su C.-C."/>
            <person name="Hsu H.-F."/>
            <person name="Guo C.-T."/>
            <person name="Hsieh J.-L."/>
            <person name="Huang C.-C."/>
        </authorList>
    </citation>
    <scope>NUCLEOTIDE SEQUENCE [LARGE SCALE GENOMIC DNA]</scope>
    <source>
        <strain evidence="10">869T2</strain>
    </source>
</reference>
<gene>
    <name evidence="10" type="ORF">DT99_34575</name>
</gene>
<evidence type="ECO:0000256" key="1">
    <source>
        <dbReference type="ARBA" id="ARBA00004651"/>
    </source>
</evidence>
<dbReference type="InterPro" id="IPR018584">
    <property type="entry name" value="GT87"/>
</dbReference>
<feature type="region of interest" description="Disordered" evidence="8">
    <location>
        <begin position="420"/>
        <end position="459"/>
    </location>
</feature>
<evidence type="ECO:0000256" key="4">
    <source>
        <dbReference type="ARBA" id="ARBA00022692"/>
    </source>
</evidence>
<proteinExistence type="inferred from homology"/>
<feature type="transmembrane region" description="Helical" evidence="9">
    <location>
        <begin position="124"/>
        <end position="151"/>
    </location>
</feature>
<protein>
    <submittedName>
        <fullName evidence="10">Membrane protein</fullName>
    </submittedName>
</protein>
<name>A0A071M2F0_9BURK</name>
<sequence length="459" mass="50073">MKTPAFARHLHASVDAHPELPIAGPRRYPHWLNRDRVRLYAAAALLTELLFIAIYVTRVLLSHNGALEPLSQDFSPIWSAAWLAAHGHGADAWHFPALFAVQKLAVPTMTLAGGALPWLYPPTMLLLVLPLGWLPYTLALVLWLAVTYALFAATIHAIVQRDAAWLCALAFPGAFLTVIVGQTSLFTAMLAGVGLLALNRRPAAAGICFGLLTMKPQLAVLFPLALLCAGQWRALAAWAATIAGSVALATLAFGIGPWITFAHVIGNVYAVVGTGHAKLARMPSVFALATMAGWPVLVARGLQLLSAAVAAIAVVYAWRGACSYALRAATLVCACLLVSPYLYDYDLTWYGLVIAWYARYAWTHGWRRFDREWLMLLWLMPFAGLAVMPHLPFQFMPLVTLASLALLVGRIAQERHDVPSMPDAHDHSTDTGFTHPVRPHHRPAYGMRRTGRPTIGADR</sequence>
<comment type="subcellular location">
    <subcellularLocation>
        <location evidence="1">Cell membrane</location>
        <topology evidence="1">Multi-pass membrane protein</topology>
    </subcellularLocation>
</comment>
<evidence type="ECO:0000256" key="2">
    <source>
        <dbReference type="ARBA" id="ARBA00022475"/>
    </source>
</evidence>
<feature type="transmembrane region" description="Helical" evidence="9">
    <location>
        <begin position="37"/>
        <end position="61"/>
    </location>
</feature>
<dbReference type="GO" id="GO:0005886">
    <property type="term" value="C:plasma membrane"/>
    <property type="evidence" value="ECO:0007669"/>
    <property type="project" value="UniProtKB-SubCell"/>
</dbReference>
<feature type="transmembrane region" description="Helical" evidence="9">
    <location>
        <begin position="163"/>
        <end position="191"/>
    </location>
</feature>